<evidence type="ECO:0000256" key="2">
    <source>
        <dbReference type="ARBA" id="ARBA00022450"/>
    </source>
</evidence>
<dbReference type="Pfam" id="PF00501">
    <property type="entry name" value="AMP-binding"/>
    <property type="match status" value="1"/>
</dbReference>
<dbReference type="SUPFAM" id="SSF56801">
    <property type="entry name" value="Acetyl-CoA synthetase-like"/>
    <property type="match status" value="1"/>
</dbReference>
<dbReference type="GO" id="GO:0043041">
    <property type="term" value="P:amino acid activation for nonribosomal peptide biosynthetic process"/>
    <property type="evidence" value="ECO:0007669"/>
    <property type="project" value="TreeGrafter"/>
</dbReference>
<evidence type="ECO:0000259" key="4">
    <source>
        <dbReference type="PROSITE" id="PS50075"/>
    </source>
</evidence>
<dbReference type="SUPFAM" id="SSF47336">
    <property type="entry name" value="ACP-like"/>
    <property type="match status" value="2"/>
</dbReference>
<dbReference type="EMBL" id="FUWZ01000014">
    <property type="protein sequence ID" value="SKA48553.1"/>
    <property type="molecule type" value="Genomic_DNA"/>
</dbReference>
<dbReference type="NCBIfam" id="TIGR01686">
    <property type="entry name" value="FkbH"/>
    <property type="match status" value="1"/>
</dbReference>
<dbReference type="FunFam" id="1.10.1200.10:FF:000016">
    <property type="entry name" value="Non-ribosomal peptide synthase"/>
    <property type="match status" value="1"/>
</dbReference>
<dbReference type="GO" id="GO:0072330">
    <property type="term" value="P:monocarboxylic acid biosynthetic process"/>
    <property type="evidence" value="ECO:0007669"/>
    <property type="project" value="UniProtKB-ARBA"/>
</dbReference>
<dbReference type="Pfam" id="PF00668">
    <property type="entry name" value="Condensation"/>
    <property type="match status" value="2"/>
</dbReference>
<proteinExistence type="predicted"/>
<evidence type="ECO:0000313" key="6">
    <source>
        <dbReference type="Proteomes" id="UP000190367"/>
    </source>
</evidence>
<dbReference type="Gene3D" id="3.40.50.1110">
    <property type="entry name" value="SGNH hydrolase"/>
    <property type="match status" value="1"/>
</dbReference>
<dbReference type="Proteomes" id="UP000190367">
    <property type="component" value="Unassembled WGS sequence"/>
</dbReference>
<dbReference type="InterPro" id="IPR010033">
    <property type="entry name" value="HAD_SF_ppase_IIIC"/>
</dbReference>
<dbReference type="PANTHER" id="PTHR45527:SF1">
    <property type="entry name" value="FATTY ACID SYNTHASE"/>
    <property type="match status" value="1"/>
</dbReference>
<keyword evidence="6" id="KW-1185">Reference proteome</keyword>
<dbReference type="GO" id="GO:0044550">
    <property type="term" value="P:secondary metabolite biosynthetic process"/>
    <property type="evidence" value="ECO:0007669"/>
    <property type="project" value="TreeGrafter"/>
</dbReference>
<dbReference type="InterPro" id="IPR029068">
    <property type="entry name" value="Glyas_Bleomycin-R_OHBP_Dase"/>
</dbReference>
<dbReference type="CDD" id="cd05930">
    <property type="entry name" value="A_NRPS"/>
    <property type="match status" value="1"/>
</dbReference>
<dbReference type="InterPro" id="IPR023213">
    <property type="entry name" value="CAT-like_dom_sf"/>
</dbReference>
<evidence type="ECO:0000313" key="5">
    <source>
        <dbReference type="EMBL" id="SKA48553.1"/>
    </source>
</evidence>
<dbReference type="CDD" id="cd19531">
    <property type="entry name" value="LCL_NRPS-like"/>
    <property type="match status" value="1"/>
</dbReference>
<dbReference type="InterPro" id="IPR036736">
    <property type="entry name" value="ACP-like_sf"/>
</dbReference>
<dbReference type="PANTHER" id="PTHR45527">
    <property type="entry name" value="NONRIBOSOMAL PEPTIDE SYNTHETASE"/>
    <property type="match status" value="1"/>
</dbReference>
<name>A0A1T4U7A3_9BACT</name>
<dbReference type="GO" id="GO:0005737">
    <property type="term" value="C:cytoplasm"/>
    <property type="evidence" value="ECO:0007669"/>
    <property type="project" value="TreeGrafter"/>
</dbReference>
<protein>
    <submittedName>
        <fullName evidence="5">HAD-superfamily phosphatase, subfamily IIIC/FkbH-like domain-containing protein/amino acid adenylation domain-containing protein</fullName>
    </submittedName>
</protein>
<feature type="domain" description="Carrier" evidence="4">
    <location>
        <begin position="2317"/>
        <end position="2392"/>
    </location>
</feature>
<dbReference type="InterPro" id="IPR010071">
    <property type="entry name" value="AA_adenyl_dom"/>
</dbReference>
<dbReference type="RefSeq" id="WP_078673415.1">
    <property type="nucleotide sequence ID" value="NZ_FUWZ01000014.1"/>
</dbReference>
<dbReference type="InterPro" id="IPR042099">
    <property type="entry name" value="ANL_N_sf"/>
</dbReference>
<accession>A0A1T4U7A3</accession>
<dbReference type="SUPFAM" id="SSF52777">
    <property type="entry name" value="CoA-dependent acyltransferases"/>
    <property type="match status" value="4"/>
</dbReference>
<dbReference type="SUPFAM" id="SSF56784">
    <property type="entry name" value="HAD-like"/>
    <property type="match status" value="1"/>
</dbReference>
<dbReference type="NCBIfam" id="TIGR01681">
    <property type="entry name" value="HAD-SF-IIIC"/>
    <property type="match status" value="1"/>
</dbReference>
<dbReference type="GO" id="GO:0031177">
    <property type="term" value="F:phosphopantetheine binding"/>
    <property type="evidence" value="ECO:0007669"/>
    <property type="project" value="TreeGrafter"/>
</dbReference>
<reference evidence="6" key="1">
    <citation type="submission" date="2017-02" db="EMBL/GenBank/DDBJ databases">
        <authorList>
            <person name="Varghese N."/>
            <person name="Submissions S."/>
        </authorList>
    </citation>
    <scope>NUCLEOTIDE SEQUENCE [LARGE SCALE GENOMIC DNA]</scope>
    <source>
        <strain evidence="6">DSM 22224</strain>
    </source>
</reference>
<dbReference type="PROSITE" id="PS00012">
    <property type="entry name" value="PHOSPHOPANTETHEINE"/>
    <property type="match status" value="2"/>
</dbReference>
<dbReference type="PROSITE" id="PS00455">
    <property type="entry name" value="AMP_BINDING"/>
    <property type="match status" value="1"/>
</dbReference>
<dbReference type="InterPro" id="IPR009081">
    <property type="entry name" value="PP-bd_ACP"/>
</dbReference>
<dbReference type="Gene3D" id="3.10.180.10">
    <property type="entry name" value="2,3-Dihydroxybiphenyl 1,2-Dioxygenase, domain 1"/>
    <property type="match status" value="1"/>
</dbReference>
<feature type="domain" description="Carrier" evidence="4">
    <location>
        <begin position="947"/>
        <end position="1022"/>
    </location>
</feature>
<dbReference type="PROSITE" id="PS50075">
    <property type="entry name" value="CARRIER"/>
    <property type="match status" value="2"/>
</dbReference>
<dbReference type="SUPFAM" id="SSF54593">
    <property type="entry name" value="Glyoxalase/Bleomycin resistance protein/Dihydroxybiphenyl dioxygenase"/>
    <property type="match status" value="1"/>
</dbReference>
<gene>
    <name evidence="5" type="ORF">SAMN04488128_1143</name>
</gene>
<keyword evidence="3" id="KW-0597">Phosphoprotein</keyword>
<dbReference type="InterPro" id="IPR000873">
    <property type="entry name" value="AMP-dep_synth/lig_dom"/>
</dbReference>
<dbReference type="InterPro" id="IPR020845">
    <property type="entry name" value="AMP-binding_CS"/>
</dbReference>
<dbReference type="InterPro" id="IPR010037">
    <property type="entry name" value="FkbH_domain"/>
</dbReference>
<dbReference type="GO" id="GO:0016788">
    <property type="term" value="F:hydrolase activity, acting on ester bonds"/>
    <property type="evidence" value="ECO:0007669"/>
    <property type="project" value="UniProtKB-ARBA"/>
</dbReference>
<comment type="cofactor">
    <cofactor evidence="1">
        <name>pantetheine 4'-phosphate</name>
        <dbReference type="ChEBI" id="CHEBI:47942"/>
    </cofactor>
</comment>
<dbReference type="Pfam" id="PF13193">
    <property type="entry name" value="AMP-binding_C"/>
    <property type="match status" value="1"/>
</dbReference>
<dbReference type="InterPro" id="IPR006162">
    <property type="entry name" value="Ppantetheine_attach_site"/>
</dbReference>
<dbReference type="Gene3D" id="3.30.559.10">
    <property type="entry name" value="Chloramphenicol acetyltransferase-like domain"/>
    <property type="match status" value="2"/>
</dbReference>
<dbReference type="InterPro" id="IPR036412">
    <property type="entry name" value="HAD-like_sf"/>
</dbReference>
<dbReference type="InterPro" id="IPR001242">
    <property type="entry name" value="Condensation_dom"/>
</dbReference>
<dbReference type="Gene3D" id="3.40.50.1000">
    <property type="entry name" value="HAD superfamily/HAD-like"/>
    <property type="match status" value="1"/>
</dbReference>
<dbReference type="Pfam" id="PF00550">
    <property type="entry name" value="PP-binding"/>
    <property type="match status" value="2"/>
</dbReference>
<evidence type="ECO:0000256" key="1">
    <source>
        <dbReference type="ARBA" id="ARBA00001957"/>
    </source>
</evidence>
<dbReference type="Gene3D" id="3.30.300.30">
    <property type="match status" value="1"/>
</dbReference>
<keyword evidence="2" id="KW-0596">Phosphopantetheine</keyword>
<dbReference type="NCBIfam" id="TIGR01733">
    <property type="entry name" value="AA-adenyl-dom"/>
    <property type="match status" value="1"/>
</dbReference>
<dbReference type="STRING" id="634771.SAMN04488128_1143"/>
<dbReference type="InterPro" id="IPR016181">
    <property type="entry name" value="Acyl_CoA_acyltransferase"/>
</dbReference>
<dbReference type="OrthoDB" id="323926at2"/>
<dbReference type="Gene3D" id="3.30.559.30">
    <property type="entry name" value="Nonribosomal peptide synthetase, condensation domain"/>
    <property type="match status" value="2"/>
</dbReference>
<dbReference type="InterPro" id="IPR036514">
    <property type="entry name" value="SGNH_hydro_sf"/>
</dbReference>
<dbReference type="InterPro" id="IPR045851">
    <property type="entry name" value="AMP-bd_C_sf"/>
</dbReference>
<dbReference type="Gene3D" id="1.10.1200.10">
    <property type="entry name" value="ACP-like"/>
    <property type="match status" value="2"/>
</dbReference>
<sequence>MSRLEGYALSPQQKEAWLSIKEGCTGRVQAVFRCGTAPDWEKMCRAVKKVLEENAAYRLKFVQVPGESEPIQLRVEDDQVKFELIETEDMEQGASMIHGDSNGGPYPDEALLYVSLYRNPAGGNCRLVFSSSPLCADVWGVYVLAINVFAAYNNAAALPEPPIDYLQFAGWQNGLLESEDMAEGKRHWQSRTSHGNPMLPDILFAGKHHDRTADVRTLSCLPDNELVTALQQHASPESLMAACWYMVLWKLNNQANFLMGHVHHGRSFEQLYHLVGSFAKVLPLQLNINGHLPLSAVVRHYEQELSLADTHKEALKEDEHYHRFITDSLPCRFAYTDYNQLAAELPVHPASLLQARQLLQLQLEVSRIGDQYQMTLYYNSLSYTATDADYLFHAWQSVLQQVLTQGENIMAANIELLNNRYRTLQDLFSAPESIPPQATDIISLFRQQVIAHPQKMAVTDGERSLSYEALDRQSSLLAGYLLHKGYVTGHKHIGVIQREKAGMIISLLAVLKAGAAYVPIDPDDAVKRVQHILADAGVSCVLTDSSLAAVASGTTAALVALDLINPAEDAAAYIELPGRTPHTPAYVIYTSGTSGLPKGVVIPDSALVNYVTWLQLFAGVCAADSSLLLSSYAFDLGYTALWGSLLSGGALHLLFKAQVQDVEALAAYIAANGISFIKTTPSFFNVLIRAAGAGQLATSALRLVILGGESINTEDLQYLNTQVSPGIAVINHYGPTETTIGTVAYKVPLQALDAYKRRPVIGRPVSNNRVLILDTDGKPVAPGLPGEICIGGHGLAMGYFNRNDLTNEKFVEHTVAGGRIYLTGDAGAWLPDGTILFLGRKDEQVKIRGYRVEPGEVKQAVARYPGIQQVALTVKGEVYNRQLFAYVTAATSLDTDSIKTFLKEALPDYMVPAYIMQVQEIPLTVNGKIDYRALPDPAAVMPASAARPRNSREAGILDVWRQVLGNGNMGIDDNFFDLGGHSLKAIQVVNRLQKELKIKTSLKDIFDAPTVRAFHDATKEADEQTFKYIEAVPRRSHYGLSNSQKRIWFTSQRQGSRSVFNVPQLCLFKGELNTGWLKNAFIQLINRHEALRTVFRQVNGEVAQVILDPAEVNFSLQLLSAADKSEAAEIISREAIAPFDLENEIGLRAKLITLAPGEQLLMFTLHHIISDGWSREIIYRELLHFYEADYHNRPAAHTPLRIQYKDYVSWHEQVYQEQEPFWEAFFKAGIPDNNFPLDYSRPKTLTFEGNVCVQQINTDSLLQLKKVVNDHKLTLNSLLLSVYGLLLGEYCQLDEVMVGTIVSGRSHIDLEEIIGVFINYLPFKIKINSADDFVTYTTAVNQSLMAVYQHQEYPFDLMVEKFGGSIKPGRNPVFDTMMIFHEVGDRKHLQELPGNIKIEQYEENERQYLSKLDFKIDVVTGDDGISLRLEYNSNLFTAQTMQLLLERYTQLLLAVAARPSSGLEELRLIPAAERLQLSARQEKQAGASSNGLRIIASFTAEPLEEPLQWWQEVFEQEAHISFGNYHQVFQELMSATQQPLKGQTFILLNRFEDYVQGQEGSNAIATLDMVYDKMTQLLSDLAQSVPVVMVLLPPSEHTQQGSAVARYVSRLNENCSKVFKDRSNVYLCDLRDYAQLHPGLAMFDDLSYRQAYIPFTDEGFYFIAYNISRVLRAIKGHPCKVIALDCDNTLWKGICGEDNLDGIIIDQGHRALQQYFVQKHAEGFLLVLLSKNNEKDVWQVFEQHPDMVLKKEHFAGTRINWQDKPDNILSLAKELNLGTDSFAFIDDSPVECFRMMQERPEVLTLELPDVHHHFVPFFRQVVAFDKLRVSKEDAARNAMYKAEVQRSASLKDTGLTGLQEQLQLEMSVRPMVADELERVAQLTLRTNQFNLNGIRRSMPEISALLENKACTCYVVHVRDRFGDYGLTGVVISEQRSDELFLHNFLLSCRVLGRGVEQALLQVFKHLAQQCNVTGITAAFRQTIKNIPFSDFLAAAGWVNAGPHGDDVLYRLTLEQVPADNGNIAVYIGSDLPPKPGDSIAPSGREAAAPDFVFDHIGVAVTDMSVCAAWFEALGFQWGEEVFDPLQQCTLRMGTHPACYNIELVAGAADGAPVANMLQQRSFLPYHVCFRVRNHRHALDYLAAILPYNVVKSPQPAVLFNGLPVLFIYLEDVGLVELLEDPGMSTQSPLPGNLSPVIQLSSNNTEQTRKAFRLLGFEPDIISAHDSGLPAGALRMVWDTSLFDPAQWSGGAGEYMLFRPLADTQEQAAWIWRKNLCNEEQLLHKQVYRALEYANLAYLRETKQQKLQVLRVNEVLGTADDELAVSLLSLFRELLRNNKIGVNDDFFHSGGHSIKAVQLLSRIYAAFGVEISLARFFELATVKRLTEQIVQQRLTASWMQTAIAENDDRFDEVVI</sequence>
<organism evidence="5 6">
    <name type="scientific">Chitinophaga eiseniae</name>
    <dbReference type="NCBI Taxonomy" id="634771"/>
    <lineage>
        <taxon>Bacteria</taxon>
        <taxon>Pseudomonadati</taxon>
        <taxon>Bacteroidota</taxon>
        <taxon>Chitinophagia</taxon>
        <taxon>Chitinophagales</taxon>
        <taxon>Chitinophagaceae</taxon>
        <taxon>Chitinophaga</taxon>
    </lineage>
</organism>
<dbReference type="InterPro" id="IPR023214">
    <property type="entry name" value="HAD_sf"/>
</dbReference>
<dbReference type="InterPro" id="IPR025110">
    <property type="entry name" value="AMP-bd_C"/>
</dbReference>
<evidence type="ECO:0000256" key="3">
    <source>
        <dbReference type="ARBA" id="ARBA00022553"/>
    </source>
</evidence>
<dbReference type="Gene3D" id="3.40.50.12780">
    <property type="entry name" value="N-terminal domain of ligase-like"/>
    <property type="match status" value="1"/>
</dbReference>
<dbReference type="SUPFAM" id="SSF55729">
    <property type="entry name" value="Acyl-CoA N-acyltransferases (Nat)"/>
    <property type="match status" value="1"/>
</dbReference>